<evidence type="ECO:0000256" key="3">
    <source>
        <dbReference type="ARBA" id="ARBA00022679"/>
    </source>
</evidence>
<dbReference type="Pfam" id="PF00550">
    <property type="entry name" value="PP-binding"/>
    <property type="match status" value="3"/>
</dbReference>
<dbReference type="InterPro" id="IPR032821">
    <property type="entry name" value="PKS_assoc"/>
</dbReference>
<dbReference type="SUPFAM" id="SSF50129">
    <property type="entry name" value="GroES-like"/>
    <property type="match status" value="1"/>
</dbReference>
<feature type="region of interest" description="N-terminal hotdog fold" evidence="5">
    <location>
        <begin position="1325"/>
        <end position="1445"/>
    </location>
</feature>
<evidence type="ECO:0000259" key="6">
    <source>
        <dbReference type="PROSITE" id="PS50075"/>
    </source>
</evidence>
<dbReference type="InterPro" id="IPR042104">
    <property type="entry name" value="PKS_dehydratase_sf"/>
</dbReference>
<dbReference type="InterPro" id="IPR014043">
    <property type="entry name" value="Acyl_transferase_dom"/>
</dbReference>
<dbReference type="Gene3D" id="3.40.50.11460">
    <property type="match status" value="1"/>
</dbReference>
<dbReference type="Pfam" id="PF08240">
    <property type="entry name" value="ADH_N"/>
    <property type="match status" value="1"/>
</dbReference>
<name>A0ABZ2LC24_9BACT</name>
<sequence length="4231" mass="448325">MTLPNDASGARRTEDDVSGLARLTSLTRWIRDLLAKYCRVDVTSISVEGLFVDYGLESRAATGFMAELAQIVERPLSPVLIWRYPTVSALARYLSGSVGETLVAKASVAEGHPCDEPIAIIGLSCRFPNASNLEHLWCALRDGVDAIREVPPGRWTPATGDDVSVDGISHGAFLDEVDRFDAAFFGISPREAASMDPQQRLVLELAWEALEDARIVPGRLAGTRTGVFVGAVWSDYAHLLHRQGGKISQHTVTGHHRSIIANRVSYALGLVGPSMAIDSACSASLVAVHLACESLRRGESSLALAGGVNLNLVPESAIGVGEFGALSPDARCFTFDARANGYVRGEGGGVVVLKPLPRALADGDPIRGVLRGSAVNNDGASNGLTAPNPRAQEEVLRLAHQRAGTAPADVQYVELHGTGTQLGDPIEAAALGAVLGGAAGREGALHVGSIKTNIGHLEGAAGIAGLIKAVLCIEHRQLVPSLHFETPNPHIAFDELNLRVQRALGPWPAMNRPLTAGVSSFGFGGTNCHVVLSEGPSARAELSRFSAEAPEVLASPEPGPVFVFGGYGSQWLGMGQSLLQREPSFRTTLERCSRAIQEHLGWSLLDELAADVERSQLDRIDVGVPAIVAVEIAIVALWRAWGLRPAAVVGHSIGEIAAAQAAGVLTLEDAMQIAGVYGRALRQLQGTGAMGVVGLSWEDASREVLAYEGQLFCAIQQSADSTVVAGAPEALDAFFEVLERRNVFGRRVAIDVAGHSPAFDVLRAELFAALSSVKPRRGSIPIASEVIGSVLEGESFDVGHWVRNLCDPVWFGKAVDCLSREGFRTFVEMSPHPLLLPAIESNLRCAGLHGVTLPSWRRNDDERRAMLDTLGALSVRGVHIARRGVVPVALSGKSEEALRAQAARLRAHIEAHPEFDLADLAYSLATTRTHFDHRAVAITEHRDELRDALNALAHGEPGANVVVGRATTKGRVVFVFPGQGSQWADMGRSLLATSDVFRDELEACARALAPHVDWSLLAVLRGEPGAPSLERVDVVQPVLFAVMVSLAALWQSVGVVPDAVVGHSQGEIAAAYVAGALSLEDAAKVVALRSRVLGRLAGQGAMAAVELGASELGPRLARFGARLSIAAVNGPRSCVVSGEPGAMETLLRELEGTRIFVRRVRVDYASHGAQVEGIEGELVQSIGSLTPHEGTLPLYSTVTGQRLEGKALGASYWYRNLRHTVAFEEATRALLAEGHRFFVEVSPHPVLTFALQQTVEAAEIEAAVVGSIARDQGDLRRFLRSLSELHAKGLPLNGAKCFPGGRSVPLPTYAFQRERHWVDSASEMHPLLSAGVSLAGGGWLFDVHLGRRTHPWLSGHVVGGTTLLPGTAFLELAQTAAQRVGLSRVEELTILAPLALPVEGGVDLQLSLGAPDEAGHCSLAMHARDDGGPWTLHATATLTSAAAAPSFDLRAWPPADAVACDVESIYAHLAASGLAYGGDFRGLRAVWTRGPEVFGEVALPEGGESHRDAARFQLHPALLDASLHSLAAAGAGEVALPFSFTGATLHAAGASALRVQLSPGEGGAFSVRVADASGAPVASIESLVLRRSSRPNALYRVDWAVVPNAAIPECRVEACDDLASLKRLLERDASVPEIVVTSWTLDGGHDAEAAHRDTCRLLEFLQVWLADDRLASSRLVLLTHRAVATGPGEDVLDRVHAPFWGLVRTAQSEHPDRALLLLDVDDHEASRAALPAAFAAEEPRLALREGKLLAPRIVRAAASTTPSPSRPLRTEGTVLITGGTGTLGALLAKHLVAVHGVRHLVLTSRQGPSAPGAAELARELEAQGALVTVAACDVADRAALEGLLASIAPERPLTSVVHAAGVLDDGALLSLNAERTERVWRPKALAAMHLHELTRGLDLDAFVLFSSVAGVLGTAGQANYAASNAFLDALAHHRRAQGLAACSLAWGYWSARSGMTSHLDEADLRRMARSGIAPLSTEDALRAFDEALGREEPSLVLAHLELRRLAPAVIRRDRRVERRGGEHWSESALLERVRAEVASVLGHPRSSAIDAHRPLQELGLDSLMAVELRNRLSAATGLRLPATLLFDHPTPSALARRLSGAGTASVASTRAAAREPADEPMAIVAMGCRYPGDVRSAEDLWQLLLDGTDAISPFPEGRGWDADALYDPDADAKGKSYVREGGFLHDADRFDASFFGISPREAICIDPQQRLLLETSWETLECAGIDPTSLQGSRVGVFVGVMYSDYGARLLQAPSALEGYVGIGSAASVASGRVAYALGLEGPAITVDTACSSSLVAIHLACRALRNGECSLALAGGVAVMATGANFIEFSRQRALARDGRARSFSADAEGTSWGEGVGLVLLERLSDARANGHPVRALIRGSAVNQDGRSQGLTAPNGPAQQRVIHLALDDARLSPADVDAVEAHGTGTALGDPVEAQALQATYGSARKPERPLWLGTLKSNVGHTQAAAGVGGVIKMVLALQKETLPKTLHVETPSPHVDWSSGTVRLLRTATPWPRAERPRRAAVSSFGISGTNAHLILEEAPNDSGDAIAIKDSIELIDAIASDDATASPLLLSAKSETALRAQAERLLGHLSAHPELPLADVAHALATGRAHFEHRAAVAVSDRAALLEALRGLAEGQLSSRTVVAQAQTAGKVVFVFPGQGSQWAGMARALLASSDVFRARIDACAQALAPHVDWSLHAVLQEEDSAPSLDRVDVVQPVLFAVMVSLAALWQSMGVRPDAVVGHSQGEIAAACVAGALSLDDAAKIVALRSRALSVLSGKGAMAAVDLSREALTEWLGPWGDRIAIAAINGPRSAVVSGDADAVDELLRGLESANVFARKVRVDYASHGPHVEAIRDELLACLADVHPHACDIPFYSTLTGERLDGAELDAPYWYRNLRHTVRFADAVGALLGDGYRFFVESSPHPVLTLALQQAFDASEHGCVVAGSLRRDEGDLQRFLLSLGELHVHGLPLDWRKVLSGKHVPLPTYAFQRERYWLDAPRESDVASAGLAPAEHPLLGTAVALADGDRWLFTGRISLSTHPWLAGHAVRGTVLLPGTAFLELAHAAAHRVGLGRIDELTLEAPLVLSARGAVCLQLSLGPLDEGGRRSLVLHSRPEDASDDAPFVRHATGVLAPAVAAAPPPDARAWPPAGAVAVDVAEVRAGLAEAGFSYEGAFRGLRAAWTQDGAWLADVSLPERDTHGFSLHPALLDAALHAFALDTVRASGELVLPFAWNGVSLYQTGTAELRVRISPRAESGTVSLETFDASGEPIAAIDALVTRPIALDRLERASHDEWLHRVDWAVLEMPTRAPRAWAEYADFAAIEGALDRGEVVPEILVTHWMAEGAHDPSAVHQATQRLLALVNAWLADARLASHSLVVVTRRAVAVHPHEDVLDRVHAPCWGFMRAVIAEHPDCALAIVDIDDDEASRRALPDVIGCGEPRLALRAGVPHVPRLTRLRPGAHLAVPSHMPAWHLDAPVRGTFEDLAFVAHPEADAALEPGQVRIAVRATGLNFRDVLTTLGMYPGEAGPLGLEGAGIVTEVGPDVPSLSVGDRVMGVFRRAFGPMAVADHRLLARMPAHWTFAQAATVPVVFLTAYYGLVDLGRLEAGDRVLVHAAAGGVGMAAVQLARHLGAEVFGTASPSKWPSLRALGLDDAHIASSRTLDFEGQFLRVTGGAGVDVVLDCLAHEFVDASLRLLPRGGRFVEMGKTDMRDPAAVGAAHAGVVYAAFELMDAGPERIRRMLTELLSLFEKGVLQPLPMTAWDVRQAPEAFRFVAQARHVGKIVLTVPRPLDPGGTVLVTGGTGTLGMTLAQHLVEKHGVRHLVLASRQGAAAPEVVERARLLEAAGAQVTLCACDVGDREALAQLIAGVPAEHPLTAVVHAAGVLDDGVLSSMTDERIARVFRAKVDAAIHLHELTEHLDLAAFVLFSSLAGVLGSPGQSNYAAANSFLDALAHHRRAHGLPATSLAWGLWATQSGMTSHLLASDQRRLDALGLVALSNDEGLALFDAALAQPDALLVPARLRPTRLRSAVLPRHVPSPDARASSFKGRLAALSDPEREHALLELVRQQAAAVLGVASPMAIETERPLKALGLDSLMAVDLKNRLGLATSLRLPTTLLFDHPTPSALVQYLKTELLPRDAAPEVPIFHELEKLEGLLAALKPEHAARASVAARLKSLLAQFHADPSPAVPAPGLGDGVTHDELFAFIDQNLGKPGTNHGQ</sequence>
<feature type="region of interest" description="C-terminal hotdog fold" evidence="5">
    <location>
        <begin position="3160"/>
        <end position="3296"/>
    </location>
</feature>
<dbReference type="InterPro" id="IPR020843">
    <property type="entry name" value="ER"/>
</dbReference>
<dbReference type="InterPro" id="IPR057326">
    <property type="entry name" value="KR_dom"/>
</dbReference>
<dbReference type="Gene3D" id="3.40.50.720">
    <property type="entry name" value="NAD(P)-binding Rossmann-like Domain"/>
    <property type="match status" value="2"/>
</dbReference>
<dbReference type="Gene3D" id="3.40.47.10">
    <property type="match status" value="2"/>
</dbReference>
<dbReference type="InterPro" id="IPR013968">
    <property type="entry name" value="PKS_KR"/>
</dbReference>
<dbReference type="Proteomes" id="UP001374803">
    <property type="component" value="Chromosome"/>
</dbReference>
<dbReference type="InterPro" id="IPR020806">
    <property type="entry name" value="PKS_PP-bd"/>
</dbReference>
<dbReference type="InterPro" id="IPR014030">
    <property type="entry name" value="Ketoacyl_synth_N"/>
</dbReference>
<dbReference type="Pfam" id="PF14765">
    <property type="entry name" value="PS-DH"/>
    <property type="match status" value="2"/>
</dbReference>
<dbReference type="InterPro" id="IPR013154">
    <property type="entry name" value="ADH-like_N"/>
</dbReference>
<organism evidence="9 10">
    <name type="scientific">Pendulispora rubella</name>
    <dbReference type="NCBI Taxonomy" id="2741070"/>
    <lineage>
        <taxon>Bacteria</taxon>
        <taxon>Pseudomonadati</taxon>
        <taxon>Myxococcota</taxon>
        <taxon>Myxococcia</taxon>
        <taxon>Myxococcales</taxon>
        <taxon>Sorangiineae</taxon>
        <taxon>Pendulisporaceae</taxon>
        <taxon>Pendulispora</taxon>
    </lineage>
</organism>
<dbReference type="Gene3D" id="3.10.129.110">
    <property type="entry name" value="Polyketide synthase dehydratase"/>
    <property type="match status" value="2"/>
</dbReference>
<keyword evidence="3" id="KW-0808">Transferase</keyword>
<evidence type="ECO:0000256" key="1">
    <source>
        <dbReference type="ARBA" id="ARBA00022450"/>
    </source>
</evidence>
<proteinExistence type="predicted"/>
<protein>
    <submittedName>
        <fullName evidence="9">SDR family NAD(P)-dependent oxidoreductase</fullName>
    </submittedName>
</protein>
<keyword evidence="2" id="KW-0597">Phosphoprotein</keyword>
<accession>A0ABZ2LC24</accession>
<feature type="active site" description="Proton donor; for dehydratase activity" evidence="5">
    <location>
        <position position="1520"/>
    </location>
</feature>
<dbReference type="PROSITE" id="PS50075">
    <property type="entry name" value="CARRIER"/>
    <property type="match status" value="3"/>
</dbReference>
<dbReference type="Gene3D" id="3.90.180.10">
    <property type="entry name" value="Medium-chain alcohol dehydrogenases, catalytic domain"/>
    <property type="match status" value="1"/>
</dbReference>
<dbReference type="InterPro" id="IPR006162">
    <property type="entry name" value="Ppantetheine_attach_site"/>
</dbReference>
<dbReference type="SUPFAM" id="SSF53901">
    <property type="entry name" value="Thiolase-like"/>
    <property type="match status" value="2"/>
</dbReference>
<dbReference type="SMART" id="SM01294">
    <property type="entry name" value="PKS_PP_betabranch"/>
    <property type="match status" value="1"/>
</dbReference>
<dbReference type="InterPro" id="IPR049551">
    <property type="entry name" value="PKS_DH_C"/>
</dbReference>
<dbReference type="CDD" id="cd00833">
    <property type="entry name" value="PKS"/>
    <property type="match status" value="2"/>
</dbReference>
<dbReference type="SUPFAM" id="SSF51735">
    <property type="entry name" value="NAD(P)-binding Rossmann-fold domains"/>
    <property type="match status" value="5"/>
</dbReference>
<dbReference type="SMART" id="SM00827">
    <property type="entry name" value="PKS_AT"/>
    <property type="match status" value="3"/>
</dbReference>
<dbReference type="Pfam" id="PF00109">
    <property type="entry name" value="ketoacyl-synt"/>
    <property type="match status" value="2"/>
</dbReference>
<gene>
    <name evidence="9" type="ORF">LVJ94_13925</name>
</gene>
<feature type="domain" description="Carrier" evidence="6">
    <location>
        <begin position="4071"/>
        <end position="4146"/>
    </location>
</feature>
<dbReference type="CDD" id="cd08956">
    <property type="entry name" value="KR_3_FAS_SDR_x"/>
    <property type="match status" value="2"/>
</dbReference>
<feature type="active site" description="Proton donor; for dehydratase activity" evidence="5">
    <location>
        <position position="3218"/>
    </location>
</feature>
<dbReference type="Gene3D" id="3.40.366.10">
    <property type="entry name" value="Malonyl-Coenzyme A Acyl Carrier Protein, domain 2"/>
    <property type="match status" value="3"/>
</dbReference>
<dbReference type="InterPro" id="IPR018201">
    <property type="entry name" value="Ketoacyl_synth_AS"/>
</dbReference>
<dbReference type="SMART" id="SM00825">
    <property type="entry name" value="PKS_KS"/>
    <property type="match status" value="2"/>
</dbReference>
<dbReference type="CDD" id="cd05195">
    <property type="entry name" value="enoyl_red"/>
    <property type="match status" value="1"/>
</dbReference>
<dbReference type="InterPro" id="IPR036736">
    <property type="entry name" value="ACP-like_sf"/>
</dbReference>
<dbReference type="Pfam" id="PF21089">
    <property type="entry name" value="PKS_DH_N"/>
    <property type="match status" value="2"/>
</dbReference>
<reference evidence="9" key="1">
    <citation type="submission" date="2021-12" db="EMBL/GenBank/DDBJ databases">
        <title>Discovery of the Pendulisporaceae a myxobacterial family with distinct sporulation behavior and unique specialized metabolism.</title>
        <authorList>
            <person name="Garcia R."/>
            <person name="Popoff A."/>
            <person name="Bader C.D."/>
            <person name="Loehr J."/>
            <person name="Walesch S."/>
            <person name="Walt C."/>
            <person name="Boldt J."/>
            <person name="Bunk B."/>
            <person name="Haeckl F.J.F.P.J."/>
            <person name="Gunesch A.P."/>
            <person name="Birkelbach J."/>
            <person name="Nuebel U."/>
            <person name="Pietschmann T."/>
            <person name="Bach T."/>
            <person name="Mueller R."/>
        </authorList>
    </citation>
    <scope>NUCLEOTIDE SEQUENCE</scope>
    <source>
        <strain evidence="9">MSr11367</strain>
    </source>
</reference>
<feature type="domain" description="Carrier" evidence="6">
    <location>
        <begin position="24"/>
        <end position="98"/>
    </location>
</feature>
<dbReference type="PROSITE" id="PS52019">
    <property type="entry name" value="PKS_MFAS_DH"/>
    <property type="match status" value="2"/>
</dbReference>
<dbReference type="InterPro" id="IPR049552">
    <property type="entry name" value="PKS_DH_N"/>
</dbReference>
<evidence type="ECO:0000313" key="9">
    <source>
        <dbReference type="EMBL" id="WXB08330.1"/>
    </source>
</evidence>
<dbReference type="Pfam" id="PF08659">
    <property type="entry name" value="KR"/>
    <property type="match status" value="2"/>
</dbReference>
<dbReference type="InterPro" id="IPR016036">
    <property type="entry name" value="Malonyl_transacylase_ACP-bd"/>
</dbReference>
<dbReference type="PROSITE" id="PS01162">
    <property type="entry name" value="QOR_ZETA_CRYSTAL"/>
    <property type="match status" value="1"/>
</dbReference>
<evidence type="ECO:0000259" key="7">
    <source>
        <dbReference type="PROSITE" id="PS52004"/>
    </source>
</evidence>
<dbReference type="InterPro" id="IPR009081">
    <property type="entry name" value="PP-bd_ACP"/>
</dbReference>
<dbReference type="InterPro" id="IPR020841">
    <property type="entry name" value="PKS_Beta-ketoAc_synthase_dom"/>
</dbReference>
<dbReference type="Pfam" id="PF02801">
    <property type="entry name" value="Ketoacyl-synt_C"/>
    <property type="match status" value="2"/>
</dbReference>
<dbReference type="InterPro" id="IPR050091">
    <property type="entry name" value="PKS_NRPS_Biosynth_Enz"/>
</dbReference>
<dbReference type="SMART" id="SM00826">
    <property type="entry name" value="PKS_DH"/>
    <property type="match status" value="2"/>
</dbReference>
<feature type="active site" description="Proton acceptor; for dehydratase activity" evidence="5">
    <location>
        <position position="1356"/>
    </location>
</feature>
<dbReference type="InterPro" id="IPR016039">
    <property type="entry name" value="Thiolase-like"/>
</dbReference>
<dbReference type="InterPro" id="IPR014031">
    <property type="entry name" value="Ketoacyl_synth_C"/>
</dbReference>
<feature type="domain" description="Carrier" evidence="6">
    <location>
        <begin position="2027"/>
        <end position="2102"/>
    </location>
</feature>
<feature type="domain" description="Ketosynthase family 3 (KS3)" evidence="7">
    <location>
        <begin position="2118"/>
        <end position="2544"/>
    </location>
</feature>
<dbReference type="Pfam" id="PF00698">
    <property type="entry name" value="Acyl_transf_1"/>
    <property type="match status" value="3"/>
</dbReference>
<dbReference type="SMART" id="SM00823">
    <property type="entry name" value="PKS_PP"/>
    <property type="match status" value="3"/>
</dbReference>
<dbReference type="EMBL" id="CP089983">
    <property type="protein sequence ID" value="WXB08330.1"/>
    <property type="molecule type" value="Genomic_DNA"/>
</dbReference>
<feature type="region of interest" description="C-terminal hotdog fold" evidence="5">
    <location>
        <begin position="1457"/>
        <end position="1594"/>
    </location>
</feature>
<dbReference type="Gene3D" id="1.10.1200.10">
    <property type="entry name" value="ACP-like"/>
    <property type="match status" value="3"/>
</dbReference>
<evidence type="ECO:0000256" key="2">
    <source>
        <dbReference type="ARBA" id="ARBA00022553"/>
    </source>
</evidence>
<dbReference type="PANTHER" id="PTHR43775:SF51">
    <property type="entry name" value="INACTIVE PHENOLPHTHIOCEROL SYNTHESIS POLYKETIDE SYNTHASE TYPE I PKS1-RELATED"/>
    <property type="match status" value="1"/>
</dbReference>
<dbReference type="SUPFAM" id="SSF55048">
    <property type="entry name" value="Probable ACP-binding domain of malonyl-CoA ACP transacylase"/>
    <property type="match status" value="3"/>
</dbReference>
<evidence type="ECO:0000313" key="10">
    <source>
        <dbReference type="Proteomes" id="UP001374803"/>
    </source>
</evidence>
<feature type="domain" description="PKS/mFAS DH" evidence="8">
    <location>
        <begin position="1325"/>
        <end position="1594"/>
    </location>
</feature>
<dbReference type="RefSeq" id="WP_394838005.1">
    <property type="nucleotide sequence ID" value="NZ_CP089929.1"/>
</dbReference>
<dbReference type="Pfam" id="PF22621">
    <property type="entry name" value="CurL-like_PKS_C"/>
    <property type="match status" value="2"/>
</dbReference>
<feature type="active site" description="Proton acceptor; for dehydratase activity" evidence="5">
    <location>
        <position position="3054"/>
    </location>
</feature>
<dbReference type="SMART" id="SM00829">
    <property type="entry name" value="PKS_ER"/>
    <property type="match status" value="1"/>
</dbReference>
<dbReference type="SUPFAM" id="SSF52151">
    <property type="entry name" value="FabD/lysophospholipase-like"/>
    <property type="match status" value="3"/>
</dbReference>
<dbReference type="PANTHER" id="PTHR43775">
    <property type="entry name" value="FATTY ACID SYNTHASE"/>
    <property type="match status" value="1"/>
</dbReference>
<dbReference type="InterPro" id="IPR036291">
    <property type="entry name" value="NAD(P)-bd_dom_sf"/>
</dbReference>
<dbReference type="PROSITE" id="PS00606">
    <property type="entry name" value="KS3_1"/>
    <property type="match status" value="2"/>
</dbReference>
<dbReference type="InterPro" id="IPR016035">
    <property type="entry name" value="Acyl_Trfase/lysoPLipase"/>
</dbReference>
<dbReference type="InterPro" id="IPR001227">
    <property type="entry name" value="Ac_transferase_dom_sf"/>
</dbReference>
<dbReference type="InterPro" id="IPR049900">
    <property type="entry name" value="PKS_mFAS_DH"/>
</dbReference>
<dbReference type="Pfam" id="PF22953">
    <property type="entry name" value="SpnB_Rossmann"/>
    <property type="match status" value="2"/>
</dbReference>
<dbReference type="PROSITE" id="PS00012">
    <property type="entry name" value="PHOSPHOPANTETHEINE"/>
    <property type="match status" value="1"/>
</dbReference>
<keyword evidence="4" id="KW-0511">Multifunctional enzyme</keyword>
<dbReference type="InterPro" id="IPR002364">
    <property type="entry name" value="Quin_OxRdtase/zeta-crystal_CS"/>
</dbReference>
<dbReference type="InterPro" id="IPR011032">
    <property type="entry name" value="GroES-like_sf"/>
</dbReference>
<keyword evidence="1" id="KW-0596">Phosphopantetheine</keyword>
<feature type="domain" description="PKS/mFAS DH" evidence="8">
    <location>
        <begin position="3022"/>
        <end position="3296"/>
    </location>
</feature>
<evidence type="ECO:0000256" key="4">
    <source>
        <dbReference type="ARBA" id="ARBA00023268"/>
    </source>
</evidence>
<dbReference type="Gene3D" id="3.30.70.3290">
    <property type="match status" value="2"/>
</dbReference>
<dbReference type="InterPro" id="IPR020807">
    <property type="entry name" value="PKS_DH"/>
</dbReference>
<evidence type="ECO:0000256" key="5">
    <source>
        <dbReference type="PROSITE-ProRule" id="PRU01363"/>
    </source>
</evidence>
<dbReference type="PROSITE" id="PS52004">
    <property type="entry name" value="KS3_2"/>
    <property type="match status" value="2"/>
</dbReference>
<keyword evidence="10" id="KW-1185">Reference proteome</keyword>
<dbReference type="Pfam" id="PF16197">
    <property type="entry name" value="KAsynt_C_assoc"/>
    <property type="match status" value="1"/>
</dbReference>
<feature type="domain" description="Ketosynthase family 3 (KS3)" evidence="7">
    <location>
        <begin position="115"/>
        <end position="534"/>
    </location>
</feature>
<evidence type="ECO:0000259" key="8">
    <source>
        <dbReference type="PROSITE" id="PS52019"/>
    </source>
</evidence>
<dbReference type="SMART" id="SM00822">
    <property type="entry name" value="PKS_KR"/>
    <property type="match status" value="2"/>
</dbReference>
<dbReference type="Pfam" id="PF13602">
    <property type="entry name" value="ADH_zinc_N_2"/>
    <property type="match status" value="1"/>
</dbReference>
<feature type="region of interest" description="N-terminal hotdog fold" evidence="5">
    <location>
        <begin position="3022"/>
        <end position="3147"/>
    </location>
</feature>
<dbReference type="SUPFAM" id="SSF47336">
    <property type="entry name" value="ACP-like"/>
    <property type="match status" value="3"/>
</dbReference>
<dbReference type="InterPro" id="IPR055123">
    <property type="entry name" value="SpnB-like_Rossmann"/>
</dbReference>